<accession>A0ABX9XEN2</accession>
<keyword evidence="2" id="KW-1185">Reference proteome</keyword>
<reference evidence="1 2" key="1">
    <citation type="submission" date="2018-11" db="EMBL/GenBank/DDBJ databases">
        <authorList>
            <person name="Jang G.I."/>
            <person name="Hwang C.Y."/>
        </authorList>
    </citation>
    <scope>NUCLEOTIDE SEQUENCE [LARGE SCALE GENOMIC DNA]</scope>
    <source>
        <strain evidence="1 2">SSM26</strain>
    </source>
</reference>
<dbReference type="RefSeq" id="WP_123890746.1">
    <property type="nucleotide sequence ID" value="NZ_RKKU01000024.1"/>
</dbReference>
<comment type="caution">
    <text evidence="1">The sequence shown here is derived from an EMBL/GenBank/DDBJ whole genome shotgun (WGS) entry which is preliminary data.</text>
</comment>
<dbReference type="InterPro" id="IPR010982">
    <property type="entry name" value="Lambda_DNA-bd_dom_sf"/>
</dbReference>
<evidence type="ECO:0008006" key="3">
    <source>
        <dbReference type="Google" id="ProtNLM"/>
    </source>
</evidence>
<proteinExistence type="predicted"/>
<dbReference type="Proteomes" id="UP000275199">
    <property type="component" value="Unassembled WGS sequence"/>
</dbReference>
<evidence type="ECO:0000313" key="2">
    <source>
        <dbReference type="Proteomes" id="UP000275199"/>
    </source>
</evidence>
<organism evidence="1 2">
    <name type="scientific">Pseudomonas neustonica</name>
    <dbReference type="NCBI Taxonomy" id="2487346"/>
    <lineage>
        <taxon>Bacteria</taxon>
        <taxon>Pseudomonadati</taxon>
        <taxon>Pseudomonadota</taxon>
        <taxon>Gammaproteobacteria</taxon>
        <taxon>Pseudomonadales</taxon>
        <taxon>Pseudomonadaceae</taxon>
        <taxon>Pseudomonas</taxon>
    </lineage>
</organism>
<evidence type="ECO:0000313" key="1">
    <source>
        <dbReference type="EMBL" id="ROZ82112.1"/>
    </source>
</evidence>
<dbReference type="Gene3D" id="1.10.260.40">
    <property type="entry name" value="lambda repressor-like DNA-binding domains"/>
    <property type="match status" value="1"/>
</dbReference>
<protein>
    <recommendedName>
        <fullName evidence="3">Helix-turn-helix domain-containing protein</fullName>
    </recommendedName>
</protein>
<name>A0ABX9XEN2_9PSED</name>
<gene>
    <name evidence="1" type="ORF">EF096_15740</name>
</gene>
<dbReference type="EMBL" id="RKKU01000024">
    <property type="protein sequence ID" value="ROZ82112.1"/>
    <property type="molecule type" value="Genomic_DNA"/>
</dbReference>
<sequence>MELVKFIRPMSDSELKTFAKACDSTPGQLKQVAYGRRASADLAIRIDIASCGAVTCEDIRSDINWAYLRGNEAQNQAA</sequence>